<organism evidence="2 3">
    <name type="scientific">Echria macrotheca</name>
    <dbReference type="NCBI Taxonomy" id="438768"/>
    <lineage>
        <taxon>Eukaryota</taxon>
        <taxon>Fungi</taxon>
        <taxon>Dikarya</taxon>
        <taxon>Ascomycota</taxon>
        <taxon>Pezizomycotina</taxon>
        <taxon>Sordariomycetes</taxon>
        <taxon>Sordariomycetidae</taxon>
        <taxon>Sordariales</taxon>
        <taxon>Schizotheciaceae</taxon>
        <taxon>Echria</taxon>
    </lineage>
</organism>
<feature type="region of interest" description="Disordered" evidence="1">
    <location>
        <begin position="224"/>
        <end position="257"/>
    </location>
</feature>
<feature type="compositionally biased region" description="Polar residues" evidence="1">
    <location>
        <begin position="224"/>
        <end position="246"/>
    </location>
</feature>
<reference evidence="2" key="1">
    <citation type="submission" date="2023-06" db="EMBL/GenBank/DDBJ databases">
        <title>Genome-scale phylogeny and comparative genomics of the fungal order Sordariales.</title>
        <authorList>
            <consortium name="Lawrence Berkeley National Laboratory"/>
            <person name="Hensen N."/>
            <person name="Bonometti L."/>
            <person name="Westerberg I."/>
            <person name="Brannstrom I.O."/>
            <person name="Guillou S."/>
            <person name="Cros-Aarteil S."/>
            <person name="Calhoun S."/>
            <person name="Haridas S."/>
            <person name="Kuo A."/>
            <person name="Mondo S."/>
            <person name="Pangilinan J."/>
            <person name="Riley R."/>
            <person name="Labutti K."/>
            <person name="Andreopoulos B."/>
            <person name="Lipzen A."/>
            <person name="Chen C."/>
            <person name="Yanf M."/>
            <person name="Daum C."/>
            <person name="Ng V."/>
            <person name="Clum A."/>
            <person name="Steindorff A."/>
            <person name="Ohm R."/>
            <person name="Martin F."/>
            <person name="Silar P."/>
            <person name="Natvig D."/>
            <person name="Lalanne C."/>
            <person name="Gautier V."/>
            <person name="Ament-Velasquez S.L."/>
            <person name="Kruys A."/>
            <person name="Hutchinson M.I."/>
            <person name="Powell A.J."/>
            <person name="Barry K."/>
            <person name="Miller A.N."/>
            <person name="Grigoriev I.V."/>
            <person name="Debuchy R."/>
            <person name="Gladieux P."/>
            <person name="Thoren M.H."/>
            <person name="Johannesson H."/>
        </authorList>
    </citation>
    <scope>NUCLEOTIDE SEQUENCE</scope>
    <source>
        <strain evidence="2">PSN4</strain>
    </source>
</reference>
<protein>
    <submittedName>
        <fullName evidence="2">Uncharacterized protein</fullName>
    </submittedName>
</protein>
<name>A0AAJ0BI75_9PEZI</name>
<gene>
    <name evidence="2" type="ORF">QBC47DRAFT_444627</name>
</gene>
<evidence type="ECO:0000313" key="3">
    <source>
        <dbReference type="Proteomes" id="UP001239445"/>
    </source>
</evidence>
<proteinExistence type="predicted"/>
<dbReference type="AlphaFoldDB" id="A0AAJ0BI75"/>
<sequence>NTRRAFSVWFSIVWVTWSPSLPPHITLPSFFNLRLRQGKKDKKMSSPSKSEGGGISRKNSAKSLLRRATTSLSLLSSRRRRQYPADADGPPAPPDWSWNHSEDSLPEFPRGMCPRCVHWMSIPTPAGEKPPVHEEDDEVDQTPLVDECATCGKRFALNVCTSCGGPFVSTQWTPAASAACCPGGISSRPSTAGGKADDEENCRFPELLESRPYRGIYKTSTLGSGASCTSLASGNSAVSGTSTGTGRKSKFTEILDD</sequence>
<feature type="region of interest" description="Disordered" evidence="1">
    <location>
        <begin position="38"/>
        <end position="65"/>
    </location>
</feature>
<accession>A0AAJ0BI75</accession>
<dbReference type="Proteomes" id="UP001239445">
    <property type="component" value="Unassembled WGS sequence"/>
</dbReference>
<feature type="non-terminal residue" evidence="2">
    <location>
        <position position="1"/>
    </location>
</feature>
<evidence type="ECO:0000313" key="2">
    <source>
        <dbReference type="EMBL" id="KAK1756291.1"/>
    </source>
</evidence>
<comment type="caution">
    <text evidence="2">The sequence shown here is derived from an EMBL/GenBank/DDBJ whole genome shotgun (WGS) entry which is preliminary data.</text>
</comment>
<evidence type="ECO:0000256" key="1">
    <source>
        <dbReference type="SAM" id="MobiDB-lite"/>
    </source>
</evidence>
<feature type="region of interest" description="Disordered" evidence="1">
    <location>
        <begin position="78"/>
        <end position="100"/>
    </location>
</feature>
<keyword evidence="3" id="KW-1185">Reference proteome</keyword>
<dbReference type="EMBL" id="MU839832">
    <property type="protein sequence ID" value="KAK1756291.1"/>
    <property type="molecule type" value="Genomic_DNA"/>
</dbReference>